<dbReference type="PANTHER" id="PTHR23235">
    <property type="entry name" value="KRUEPPEL-LIKE TRANSCRIPTION FACTOR"/>
    <property type="match status" value="1"/>
</dbReference>
<evidence type="ECO:0000256" key="1">
    <source>
        <dbReference type="ARBA" id="ARBA00022723"/>
    </source>
</evidence>
<feature type="non-terminal residue" evidence="7">
    <location>
        <position position="1"/>
    </location>
</feature>
<feature type="non-terminal residue" evidence="7">
    <location>
        <position position="113"/>
    </location>
</feature>
<dbReference type="InterPro" id="IPR036236">
    <property type="entry name" value="Znf_C2H2_sf"/>
</dbReference>
<keyword evidence="2" id="KW-0677">Repeat</keyword>
<evidence type="ECO:0000256" key="4">
    <source>
        <dbReference type="ARBA" id="ARBA00022833"/>
    </source>
</evidence>
<dbReference type="InterPro" id="IPR013087">
    <property type="entry name" value="Znf_C2H2_type"/>
</dbReference>
<proteinExistence type="predicted"/>
<accession>A0AAV2Q9T2</accession>
<dbReference type="PROSITE" id="PS00028">
    <property type="entry name" value="ZINC_FINGER_C2H2_1"/>
    <property type="match status" value="1"/>
</dbReference>
<dbReference type="AlphaFoldDB" id="A0AAV2Q9T2"/>
<dbReference type="PROSITE" id="PS50157">
    <property type="entry name" value="ZINC_FINGER_C2H2_2"/>
    <property type="match status" value="1"/>
</dbReference>
<dbReference type="EMBL" id="CAXKWB010004632">
    <property type="protein sequence ID" value="CAL4074544.1"/>
    <property type="molecule type" value="Genomic_DNA"/>
</dbReference>
<evidence type="ECO:0000313" key="7">
    <source>
        <dbReference type="EMBL" id="CAL4074544.1"/>
    </source>
</evidence>
<dbReference type="FunFam" id="3.30.160.60:FF:000688">
    <property type="entry name" value="zinc finger protein 197 isoform X1"/>
    <property type="match status" value="1"/>
</dbReference>
<name>A0AAV2Q9T2_MEGNR</name>
<comment type="caution">
    <text evidence="7">The sequence shown here is derived from an EMBL/GenBank/DDBJ whole genome shotgun (WGS) entry which is preliminary data.</text>
</comment>
<sequence>LKKHLKTHTGDKLYQCSHCDMTFSLNDNLIEHLETHIGEDKNQSIDSAKYFNVKEFIDKVSSFDNMYISYRLLEECVMCYEKIHPTQYTVILSYPLRIRITCINCKLLIYIVW</sequence>
<evidence type="ECO:0000313" key="8">
    <source>
        <dbReference type="Proteomes" id="UP001497623"/>
    </source>
</evidence>
<evidence type="ECO:0000256" key="2">
    <source>
        <dbReference type="ARBA" id="ARBA00022737"/>
    </source>
</evidence>
<dbReference type="Proteomes" id="UP001497623">
    <property type="component" value="Unassembled WGS sequence"/>
</dbReference>
<keyword evidence="3 5" id="KW-0863">Zinc-finger</keyword>
<dbReference type="GO" id="GO:0008270">
    <property type="term" value="F:zinc ion binding"/>
    <property type="evidence" value="ECO:0007669"/>
    <property type="project" value="UniProtKB-KW"/>
</dbReference>
<dbReference type="Gene3D" id="3.30.160.60">
    <property type="entry name" value="Classic Zinc Finger"/>
    <property type="match status" value="1"/>
</dbReference>
<feature type="domain" description="C2H2-type" evidence="6">
    <location>
        <begin position="14"/>
        <end position="41"/>
    </location>
</feature>
<keyword evidence="1" id="KW-0479">Metal-binding</keyword>
<evidence type="ECO:0000256" key="5">
    <source>
        <dbReference type="PROSITE-ProRule" id="PRU00042"/>
    </source>
</evidence>
<dbReference type="SMART" id="SM00355">
    <property type="entry name" value="ZnF_C2H2"/>
    <property type="match status" value="1"/>
</dbReference>
<protein>
    <recommendedName>
        <fullName evidence="6">C2H2-type domain-containing protein</fullName>
    </recommendedName>
</protein>
<reference evidence="7 8" key="1">
    <citation type="submission" date="2024-05" db="EMBL/GenBank/DDBJ databases">
        <authorList>
            <person name="Wallberg A."/>
        </authorList>
    </citation>
    <scope>NUCLEOTIDE SEQUENCE [LARGE SCALE GENOMIC DNA]</scope>
</reference>
<dbReference type="Pfam" id="PF00096">
    <property type="entry name" value="zf-C2H2"/>
    <property type="match status" value="1"/>
</dbReference>
<keyword evidence="4" id="KW-0862">Zinc</keyword>
<gene>
    <name evidence="7" type="ORF">MNOR_LOCUS9533</name>
</gene>
<dbReference type="SUPFAM" id="SSF57667">
    <property type="entry name" value="beta-beta-alpha zinc fingers"/>
    <property type="match status" value="1"/>
</dbReference>
<keyword evidence="8" id="KW-1185">Reference proteome</keyword>
<organism evidence="7 8">
    <name type="scientific">Meganyctiphanes norvegica</name>
    <name type="common">Northern krill</name>
    <name type="synonym">Thysanopoda norvegica</name>
    <dbReference type="NCBI Taxonomy" id="48144"/>
    <lineage>
        <taxon>Eukaryota</taxon>
        <taxon>Metazoa</taxon>
        <taxon>Ecdysozoa</taxon>
        <taxon>Arthropoda</taxon>
        <taxon>Crustacea</taxon>
        <taxon>Multicrustacea</taxon>
        <taxon>Malacostraca</taxon>
        <taxon>Eumalacostraca</taxon>
        <taxon>Eucarida</taxon>
        <taxon>Euphausiacea</taxon>
        <taxon>Euphausiidae</taxon>
        <taxon>Meganyctiphanes</taxon>
    </lineage>
</organism>
<evidence type="ECO:0000259" key="6">
    <source>
        <dbReference type="PROSITE" id="PS50157"/>
    </source>
</evidence>
<evidence type="ECO:0000256" key="3">
    <source>
        <dbReference type="ARBA" id="ARBA00022771"/>
    </source>
</evidence>